<evidence type="ECO:0000313" key="2">
    <source>
        <dbReference type="Proteomes" id="UP000310200"/>
    </source>
</evidence>
<reference evidence="1 2" key="1">
    <citation type="journal article" date="2019" name="Philos. Trans. R. Soc. Lond., B, Biol. Sci.">
        <title>Ant behaviour and brain gene expression of defending hosts depend on the ecological success of the intruding social parasite.</title>
        <authorList>
            <person name="Kaur R."/>
            <person name="Stoldt M."/>
            <person name="Jongepier E."/>
            <person name="Feldmeyer B."/>
            <person name="Menzel F."/>
            <person name="Bornberg-Bauer E."/>
            <person name="Foitzik S."/>
        </authorList>
    </citation>
    <scope>NUCLEOTIDE SEQUENCE [LARGE SCALE GENOMIC DNA]</scope>
    <source>
        <tissue evidence="1">Whole body</tissue>
    </source>
</reference>
<dbReference type="Proteomes" id="UP000310200">
    <property type="component" value="Unassembled WGS sequence"/>
</dbReference>
<protein>
    <submittedName>
        <fullName evidence="1">Uncharacterized protein</fullName>
    </submittedName>
</protein>
<dbReference type="EMBL" id="QBLH01001901">
    <property type="protein sequence ID" value="TGZ50661.1"/>
    <property type="molecule type" value="Genomic_DNA"/>
</dbReference>
<proteinExistence type="predicted"/>
<comment type="caution">
    <text evidence="1">The sequence shown here is derived from an EMBL/GenBank/DDBJ whole genome shotgun (WGS) entry which is preliminary data.</text>
</comment>
<feature type="non-terminal residue" evidence="1">
    <location>
        <position position="138"/>
    </location>
</feature>
<keyword evidence="2" id="KW-1185">Reference proteome</keyword>
<sequence length="138" mass="16373">SFQPSSCVNTRSPKVIKIFQVVHTWITQDFWQTIVFNYLERQARLDLVDELAILAFLAEYVHPKGVVGGAQATQLVIRFPWLVHHRCRRRRRRRRCHRRRRSHRYRRHRYVASLSLSLSISRESSASLSRSLSFSLSL</sequence>
<organism evidence="1 2">
    <name type="scientific">Temnothorax longispinosus</name>
    <dbReference type="NCBI Taxonomy" id="300112"/>
    <lineage>
        <taxon>Eukaryota</taxon>
        <taxon>Metazoa</taxon>
        <taxon>Ecdysozoa</taxon>
        <taxon>Arthropoda</taxon>
        <taxon>Hexapoda</taxon>
        <taxon>Insecta</taxon>
        <taxon>Pterygota</taxon>
        <taxon>Neoptera</taxon>
        <taxon>Endopterygota</taxon>
        <taxon>Hymenoptera</taxon>
        <taxon>Apocrita</taxon>
        <taxon>Aculeata</taxon>
        <taxon>Formicoidea</taxon>
        <taxon>Formicidae</taxon>
        <taxon>Myrmicinae</taxon>
        <taxon>Temnothorax</taxon>
    </lineage>
</organism>
<evidence type="ECO:0000313" key="1">
    <source>
        <dbReference type="EMBL" id="TGZ50661.1"/>
    </source>
</evidence>
<name>A0A4S2KLU1_9HYME</name>
<gene>
    <name evidence="1" type="ORF">DBV15_09031</name>
</gene>
<feature type="non-terminal residue" evidence="1">
    <location>
        <position position="1"/>
    </location>
</feature>
<accession>A0A4S2KLU1</accession>
<dbReference type="AlphaFoldDB" id="A0A4S2KLU1"/>